<keyword evidence="2" id="KW-0472">Membrane</keyword>
<evidence type="ECO:0000313" key="3">
    <source>
        <dbReference type="EMBL" id="BDA40159.1"/>
    </source>
</evidence>
<evidence type="ECO:0000256" key="2">
    <source>
        <dbReference type="SAM" id="Phobius"/>
    </source>
</evidence>
<protein>
    <recommendedName>
        <fullName evidence="5">Cell division protein FtsL</fullName>
    </recommendedName>
</protein>
<dbReference type="RefSeq" id="WP_229637096.1">
    <property type="nucleotide sequence ID" value="NZ_AP024987.1"/>
</dbReference>
<feature type="coiled-coil region" evidence="1">
    <location>
        <begin position="51"/>
        <end position="78"/>
    </location>
</feature>
<accession>A0ABN6K084</accession>
<keyword evidence="2" id="KW-1133">Transmembrane helix</keyword>
<evidence type="ECO:0008006" key="5">
    <source>
        <dbReference type="Google" id="ProtNLM"/>
    </source>
</evidence>
<name>A0ABN6K084_9CHRO</name>
<evidence type="ECO:0000256" key="1">
    <source>
        <dbReference type="SAM" id="Coils"/>
    </source>
</evidence>
<sequence>MSRKHIHQKKDTNSYHFEYKWMIIEVVTKLIMNGLLSTIAILSIIRSVNYLKLQQTNLRELQAELQETRQRVSKLAREFGDSFSPNMTYRVMYKQSHFTEPERRRIIYLPDRNDN</sequence>
<dbReference type="EMBL" id="AP024987">
    <property type="protein sequence ID" value="BDA40159.1"/>
    <property type="molecule type" value="Genomic_DNA"/>
</dbReference>
<feature type="transmembrane region" description="Helical" evidence="2">
    <location>
        <begin position="21"/>
        <end position="45"/>
    </location>
</feature>
<dbReference type="Proteomes" id="UP001319803">
    <property type="component" value="Chromosome"/>
</dbReference>
<organism evidence="3 4">
    <name type="scientific">cyanobacterium endosymbiont of Braarudosphaera bigelowii</name>
    <dbReference type="NCBI Taxonomy" id="1285375"/>
    <lineage>
        <taxon>Bacteria</taxon>
        <taxon>Bacillati</taxon>
        <taxon>Cyanobacteriota</taxon>
        <taxon>Cyanophyceae</taxon>
        <taxon>Oscillatoriophycideae</taxon>
        <taxon>Chroococcales</taxon>
        <taxon>Aphanothecaceae</taxon>
        <taxon>Candidatus Atelocyanobacterium</taxon>
        <taxon>Candidatus Atelocyanobacterium thalassae</taxon>
    </lineage>
</organism>
<gene>
    <name evidence="3" type="ORF">CPARK_000099700</name>
</gene>
<keyword evidence="4" id="KW-1185">Reference proteome</keyword>
<keyword evidence="1" id="KW-0175">Coiled coil</keyword>
<evidence type="ECO:0000313" key="4">
    <source>
        <dbReference type="Proteomes" id="UP001319803"/>
    </source>
</evidence>
<keyword evidence="2" id="KW-0812">Transmembrane</keyword>
<reference evidence="3 4" key="1">
    <citation type="submission" date="2021-08" db="EMBL/GenBank/DDBJ databases">
        <title>Endosymbiont genome of Braarudosphaera bigelowii.</title>
        <authorList>
            <person name="Suzuki S."/>
            <person name="Ishida K."/>
        </authorList>
    </citation>
    <scope>NUCLEOTIDE SEQUENCE [LARGE SCALE GENOMIC DNA]</scope>
    <source>
        <strain evidence="3">CPSB-1</strain>
    </source>
</reference>
<proteinExistence type="predicted"/>